<feature type="non-terminal residue" evidence="1">
    <location>
        <position position="51"/>
    </location>
</feature>
<reference evidence="1" key="1">
    <citation type="submission" date="2022-07" db="EMBL/GenBank/DDBJ databases">
        <title>Phylogenomic reconstructions and comparative analyses of Kickxellomycotina fungi.</title>
        <authorList>
            <person name="Reynolds N.K."/>
            <person name="Stajich J.E."/>
            <person name="Barry K."/>
            <person name="Grigoriev I.V."/>
            <person name="Crous P."/>
            <person name="Smith M.E."/>
        </authorList>
    </citation>
    <scope>NUCLEOTIDE SEQUENCE</scope>
    <source>
        <strain evidence="1">BCRC 34191</strain>
    </source>
</reference>
<comment type="caution">
    <text evidence="1">The sequence shown here is derived from an EMBL/GenBank/DDBJ whole genome shotgun (WGS) entry which is preliminary data.</text>
</comment>
<gene>
    <name evidence="1" type="primary">RTC2_3</name>
    <name evidence="1" type="ORF">GGI18_006096</name>
</gene>
<protein>
    <submittedName>
        <fullName evidence="1">Vacuolar membrane transporter for cationic amino acids</fullName>
    </submittedName>
</protein>
<sequence length="51" mass="5705">PQIYLNYRRKSCDGVSLAFYLMWSLGDLFNLAGALLGGLIFTATLLPAYYL</sequence>
<evidence type="ECO:0000313" key="2">
    <source>
        <dbReference type="Proteomes" id="UP001140066"/>
    </source>
</evidence>
<name>A0ACC1JRP8_9FUNG</name>
<proteinExistence type="predicted"/>
<evidence type="ECO:0000313" key="1">
    <source>
        <dbReference type="EMBL" id="KAJ2765982.1"/>
    </source>
</evidence>
<dbReference type="EMBL" id="JANBUK010003824">
    <property type="protein sequence ID" value="KAJ2765982.1"/>
    <property type="molecule type" value="Genomic_DNA"/>
</dbReference>
<dbReference type="Proteomes" id="UP001140066">
    <property type="component" value="Unassembled WGS sequence"/>
</dbReference>
<accession>A0ACC1JRP8</accession>
<keyword evidence="2" id="KW-1185">Reference proteome</keyword>
<feature type="non-terminal residue" evidence="1">
    <location>
        <position position="1"/>
    </location>
</feature>
<organism evidence="1 2">
    <name type="scientific">Coemansia linderi</name>
    <dbReference type="NCBI Taxonomy" id="2663919"/>
    <lineage>
        <taxon>Eukaryota</taxon>
        <taxon>Fungi</taxon>
        <taxon>Fungi incertae sedis</taxon>
        <taxon>Zoopagomycota</taxon>
        <taxon>Kickxellomycotina</taxon>
        <taxon>Kickxellomycetes</taxon>
        <taxon>Kickxellales</taxon>
        <taxon>Kickxellaceae</taxon>
        <taxon>Coemansia</taxon>
    </lineage>
</organism>